<dbReference type="KEGG" id="tet:TTHERM_00365410"/>
<accession>Q22PA0</accession>
<dbReference type="STRING" id="312017.Q22PA0"/>
<dbReference type="GeneID" id="7842422"/>
<evidence type="ECO:0000313" key="2">
    <source>
        <dbReference type="Proteomes" id="UP000009168"/>
    </source>
</evidence>
<sequence>MNLKVYGLKQGHYFTSPGISWDSMLALTKILIDLKSNPNIYNIFEKQSSGGISTIGNVRYPKANNEYCEEYDKQQEHVQIIYLDTNNLYGYAMSKNQPNKDIQFSIKANQNNFVLISQQNNKHQILVMFMKQIYNTQKDFFQNIILILLLQNIQELNMINYQHTTKMQQNDYKNRMQKNLKQILQEGLIISKMHRTISFKQNAFRKQDFDLNTQLRQKAKNDFEKDFQKLMKNSVLRKLCENVRNRVNYELVQSKKKTVKVDTSKTSIELVNILHQFKNVRKQLNQTNLITSECDAIMADTDSLLMKITCDKITMYMIEWLRTLIYMILAM</sequence>
<keyword evidence="2" id="KW-1185">Reference proteome</keyword>
<dbReference type="HOGENOM" id="CLU_1362828_0_0_1"/>
<evidence type="ECO:0000313" key="1">
    <source>
        <dbReference type="EMBL" id="EAR87209.2"/>
    </source>
</evidence>
<dbReference type="SUPFAM" id="SSF56672">
    <property type="entry name" value="DNA/RNA polymerases"/>
    <property type="match status" value="1"/>
</dbReference>
<name>Q22PA0_TETTS</name>
<reference evidence="2" key="1">
    <citation type="journal article" date="2006" name="PLoS Biol.">
        <title>Macronuclear genome sequence of the ciliate Tetrahymena thermophila, a model eukaryote.</title>
        <authorList>
            <person name="Eisen J.A."/>
            <person name="Coyne R.S."/>
            <person name="Wu M."/>
            <person name="Wu D."/>
            <person name="Thiagarajan M."/>
            <person name="Wortman J.R."/>
            <person name="Badger J.H."/>
            <person name="Ren Q."/>
            <person name="Amedeo P."/>
            <person name="Jones K.M."/>
            <person name="Tallon L.J."/>
            <person name="Delcher A.L."/>
            <person name="Salzberg S.L."/>
            <person name="Silva J.C."/>
            <person name="Haas B.J."/>
            <person name="Majoros W.H."/>
            <person name="Farzad M."/>
            <person name="Carlton J.M."/>
            <person name="Smith R.K. Jr."/>
            <person name="Garg J."/>
            <person name="Pearlman R.E."/>
            <person name="Karrer K.M."/>
            <person name="Sun L."/>
            <person name="Manning G."/>
            <person name="Elde N.C."/>
            <person name="Turkewitz A.P."/>
            <person name="Asai D.J."/>
            <person name="Wilkes D.E."/>
            <person name="Wang Y."/>
            <person name="Cai H."/>
            <person name="Collins K."/>
            <person name="Stewart B.A."/>
            <person name="Lee S.R."/>
            <person name="Wilamowska K."/>
            <person name="Weinberg Z."/>
            <person name="Ruzzo W.L."/>
            <person name="Wloga D."/>
            <person name="Gaertig J."/>
            <person name="Frankel J."/>
            <person name="Tsao C.-C."/>
            <person name="Gorovsky M.A."/>
            <person name="Keeling P.J."/>
            <person name="Waller R.F."/>
            <person name="Patron N.J."/>
            <person name="Cherry J.M."/>
            <person name="Stover N.A."/>
            <person name="Krieger C.J."/>
            <person name="del Toro C."/>
            <person name="Ryder H.F."/>
            <person name="Williamson S.C."/>
            <person name="Barbeau R.A."/>
            <person name="Hamilton E.P."/>
            <person name="Orias E."/>
        </authorList>
    </citation>
    <scope>NUCLEOTIDE SEQUENCE [LARGE SCALE GENOMIC DNA]</scope>
    <source>
        <strain evidence="2">SB210</strain>
    </source>
</reference>
<dbReference type="InParanoid" id="Q22PA0"/>
<evidence type="ECO:0008006" key="3">
    <source>
        <dbReference type="Google" id="ProtNLM"/>
    </source>
</evidence>
<protein>
    <recommendedName>
        <fullName evidence="3">DNA-directed DNA polymerase</fullName>
    </recommendedName>
</protein>
<dbReference type="AlphaFoldDB" id="Q22PA0"/>
<dbReference type="InterPro" id="IPR043502">
    <property type="entry name" value="DNA/RNA_pol_sf"/>
</dbReference>
<organism evidence="1 2">
    <name type="scientific">Tetrahymena thermophila (strain SB210)</name>
    <dbReference type="NCBI Taxonomy" id="312017"/>
    <lineage>
        <taxon>Eukaryota</taxon>
        <taxon>Sar</taxon>
        <taxon>Alveolata</taxon>
        <taxon>Ciliophora</taxon>
        <taxon>Intramacronucleata</taxon>
        <taxon>Oligohymenophorea</taxon>
        <taxon>Hymenostomatida</taxon>
        <taxon>Tetrahymenina</taxon>
        <taxon>Tetrahymenidae</taxon>
        <taxon>Tetrahymena</taxon>
    </lineage>
</organism>
<proteinExistence type="predicted"/>
<dbReference type="Proteomes" id="UP000009168">
    <property type="component" value="Unassembled WGS sequence"/>
</dbReference>
<gene>
    <name evidence="1" type="ORF">TTHERM_00365410</name>
</gene>
<dbReference type="RefSeq" id="XP_001007454.2">
    <property type="nucleotide sequence ID" value="XM_001007454.2"/>
</dbReference>
<dbReference type="OrthoDB" id="2425134at2759"/>
<dbReference type="EMBL" id="GG662855">
    <property type="protein sequence ID" value="EAR87209.2"/>
    <property type="molecule type" value="Genomic_DNA"/>
</dbReference>